<accession>A0A835LX93</accession>
<evidence type="ECO:0000259" key="2">
    <source>
        <dbReference type="Pfam" id="PF04937"/>
    </source>
</evidence>
<proteinExistence type="predicted"/>
<feature type="region of interest" description="Disordered" evidence="1">
    <location>
        <begin position="26"/>
        <end position="54"/>
    </location>
</feature>
<keyword evidence="4" id="KW-1185">Reference proteome</keyword>
<evidence type="ECO:0000313" key="3">
    <source>
        <dbReference type="EMBL" id="KAF9610930.1"/>
    </source>
</evidence>
<dbReference type="Proteomes" id="UP000631114">
    <property type="component" value="Unassembled WGS sequence"/>
</dbReference>
<reference evidence="3 4" key="1">
    <citation type="submission" date="2020-10" db="EMBL/GenBank/DDBJ databases">
        <title>The Coptis chinensis genome and diversification of protoberbering-type alkaloids.</title>
        <authorList>
            <person name="Wang B."/>
            <person name="Shu S."/>
            <person name="Song C."/>
            <person name="Liu Y."/>
        </authorList>
    </citation>
    <scope>NUCLEOTIDE SEQUENCE [LARGE SCALE GENOMIC DNA]</scope>
    <source>
        <strain evidence="3">HL-2020</strain>
        <tissue evidence="3">Leaf</tissue>
    </source>
</reference>
<evidence type="ECO:0000256" key="1">
    <source>
        <dbReference type="SAM" id="MobiDB-lite"/>
    </source>
</evidence>
<name>A0A835LX93_9MAGN</name>
<feature type="compositionally biased region" description="Acidic residues" evidence="1">
    <location>
        <begin position="34"/>
        <end position="43"/>
    </location>
</feature>
<evidence type="ECO:0000313" key="4">
    <source>
        <dbReference type="Proteomes" id="UP000631114"/>
    </source>
</evidence>
<dbReference type="SUPFAM" id="SSF53098">
    <property type="entry name" value="Ribonuclease H-like"/>
    <property type="match status" value="1"/>
</dbReference>
<feature type="domain" description="DUF659" evidence="2">
    <location>
        <begin position="122"/>
        <end position="230"/>
    </location>
</feature>
<protein>
    <recommendedName>
        <fullName evidence="2">DUF659 domain-containing protein</fullName>
    </recommendedName>
</protein>
<feature type="non-terminal residue" evidence="3">
    <location>
        <position position="1"/>
    </location>
</feature>
<dbReference type="InterPro" id="IPR007021">
    <property type="entry name" value="DUF659"/>
</dbReference>
<gene>
    <name evidence="3" type="ORF">IFM89_025740</name>
</gene>
<organism evidence="3 4">
    <name type="scientific">Coptis chinensis</name>
    <dbReference type="NCBI Taxonomy" id="261450"/>
    <lineage>
        <taxon>Eukaryota</taxon>
        <taxon>Viridiplantae</taxon>
        <taxon>Streptophyta</taxon>
        <taxon>Embryophyta</taxon>
        <taxon>Tracheophyta</taxon>
        <taxon>Spermatophyta</taxon>
        <taxon>Magnoliopsida</taxon>
        <taxon>Ranunculales</taxon>
        <taxon>Ranunculaceae</taxon>
        <taxon>Coptidoideae</taxon>
        <taxon>Coptis</taxon>
    </lineage>
</organism>
<dbReference type="InterPro" id="IPR012337">
    <property type="entry name" value="RNaseH-like_sf"/>
</dbReference>
<sequence length="299" mass="34582">MFRQIIESGIEKRNGKKIAEEHYRAAMHAHPPGEDSDEDDNEFEMARQQSRDEYQRRFASERARGIRGLQPERTPMLQAQALAKAKVLCLSSPVRRALGIPSLLMSIRREGLMLINHPSTRMTLTRRFLMNFMVYCDGLMTFDSSVDLSKHKKDHRHLLKHMRRVVDKVGKENVVQIVTDNGANFKKAGEMLVDKDDKPTMPFLHRWVEITIEQVRRKIRSPEWIVEIIKRRWNNQLGHPLHKAAHYLNPAVIYGPNSENVAYNGEFLSAMQTVINQLIPNLSDQLACLNECKAYREAS</sequence>
<comment type="caution">
    <text evidence="3">The sequence shown here is derived from an EMBL/GenBank/DDBJ whole genome shotgun (WGS) entry which is preliminary data.</text>
</comment>
<dbReference type="AlphaFoldDB" id="A0A835LX93"/>
<dbReference type="PANTHER" id="PTHR32166:SF105">
    <property type="entry name" value="HAT DIMERIZATION DOMAIN-CONTAINING PROTEIN"/>
    <property type="match status" value="1"/>
</dbReference>
<dbReference type="OrthoDB" id="1227294at2759"/>
<dbReference type="Pfam" id="PF04937">
    <property type="entry name" value="DUF659"/>
    <property type="match status" value="1"/>
</dbReference>
<dbReference type="EMBL" id="JADFTS010000004">
    <property type="protein sequence ID" value="KAF9610930.1"/>
    <property type="molecule type" value="Genomic_DNA"/>
</dbReference>
<dbReference type="PANTHER" id="PTHR32166">
    <property type="entry name" value="OSJNBA0013A04.12 PROTEIN"/>
    <property type="match status" value="1"/>
</dbReference>